<protein>
    <recommendedName>
        <fullName evidence="9">TRAP transporter small permease protein</fullName>
    </recommendedName>
</protein>
<dbReference type="Pfam" id="PF04290">
    <property type="entry name" value="DctQ"/>
    <property type="match status" value="1"/>
</dbReference>
<keyword evidence="3" id="KW-1003">Cell membrane</keyword>
<dbReference type="InterPro" id="IPR007387">
    <property type="entry name" value="TRAP_DctQ"/>
</dbReference>
<evidence type="ECO:0000256" key="3">
    <source>
        <dbReference type="ARBA" id="ARBA00022475"/>
    </source>
</evidence>
<keyword evidence="12" id="KW-1185">Reference proteome</keyword>
<comment type="function">
    <text evidence="9">Part of the tripartite ATP-independent periplasmic (TRAP) transport system.</text>
</comment>
<dbReference type="AlphaFoldDB" id="A0A063Y449"/>
<feature type="domain" description="Tripartite ATP-independent periplasmic transporters DctQ component" evidence="10">
    <location>
        <begin position="20"/>
        <end position="151"/>
    </location>
</feature>
<dbReference type="GO" id="GO:0022857">
    <property type="term" value="F:transmembrane transporter activity"/>
    <property type="evidence" value="ECO:0007669"/>
    <property type="project" value="UniProtKB-UniRule"/>
</dbReference>
<gene>
    <name evidence="11" type="ORF">ADINL_2441</name>
</gene>
<name>A0A063Y449_9GAMM</name>
<evidence type="ECO:0000256" key="2">
    <source>
        <dbReference type="ARBA" id="ARBA00022448"/>
    </source>
</evidence>
<comment type="subunit">
    <text evidence="9">The complex comprises the extracytoplasmic solute receptor protein and the two transmembrane proteins.</text>
</comment>
<evidence type="ECO:0000256" key="6">
    <source>
        <dbReference type="ARBA" id="ARBA00022989"/>
    </source>
</evidence>
<dbReference type="PANTHER" id="PTHR35011:SF2">
    <property type="entry name" value="2,3-DIKETO-L-GULONATE TRAP TRANSPORTER SMALL PERMEASE PROTEIN YIAM"/>
    <property type="match status" value="1"/>
</dbReference>
<dbReference type="Proteomes" id="UP000027318">
    <property type="component" value="Unassembled WGS sequence"/>
</dbReference>
<comment type="similarity">
    <text evidence="8 9">Belongs to the TRAP transporter small permease family.</text>
</comment>
<evidence type="ECO:0000259" key="10">
    <source>
        <dbReference type="Pfam" id="PF04290"/>
    </source>
</evidence>
<evidence type="ECO:0000256" key="8">
    <source>
        <dbReference type="ARBA" id="ARBA00038436"/>
    </source>
</evidence>
<dbReference type="InterPro" id="IPR055348">
    <property type="entry name" value="DctQ"/>
</dbReference>
<dbReference type="STRING" id="267850.ADINL_2441"/>
<comment type="caution">
    <text evidence="11">The sequence shown here is derived from an EMBL/GenBank/DDBJ whole genome shotgun (WGS) entry which is preliminary data.</text>
</comment>
<feature type="transmembrane region" description="Helical" evidence="9">
    <location>
        <begin position="44"/>
        <end position="62"/>
    </location>
</feature>
<dbReference type="GO" id="GO:0005886">
    <property type="term" value="C:plasma membrane"/>
    <property type="evidence" value="ECO:0007669"/>
    <property type="project" value="UniProtKB-SubCell"/>
</dbReference>
<keyword evidence="7 9" id="KW-0472">Membrane</keyword>
<evidence type="ECO:0000256" key="9">
    <source>
        <dbReference type="RuleBase" id="RU369079"/>
    </source>
</evidence>
<reference evidence="11 12" key="1">
    <citation type="journal article" date="2005" name="Int. J. Syst. Evol. Microbiol.">
        <title>Nitrincola lacisaponensis gen. nov., sp. nov., a novel alkaliphilic bacterium isolated from an alkaline, saline lake.</title>
        <authorList>
            <person name="Dimitriu P.A."/>
            <person name="Shukla S.K."/>
            <person name="Conradt J."/>
            <person name="Marquez M.C."/>
            <person name="Ventosa A."/>
            <person name="Maglia A."/>
            <person name="Peyton B.M."/>
            <person name="Pinkart H.C."/>
            <person name="Mormile M.R."/>
        </authorList>
    </citation>
    <scope>NUCLEOTIDE SEQUENCE [LARGE SCALE GENOMIC DNA]</scope>
    <source>
        <strain evidence="11 12">4CA</strain>
    </source>
</reference>
<evidence type="ECO:0000313" key="12">
    <source>
        <dbReference type="Proteomes" id="UP000027318"/>
    </source>
</evidence>
<evidence type="ECO:0000256" key="7">
    <source>
        <dbReference type="ARBA" id="ARBA00023136"/>
    </source>
</evidence>
<proteinExistence type="inferred from homology"/>
<dbReference type="PATRIC" id="fig|267850.7.peg.2409"/>
<evidence type="ECO:0000313" key="11">
    <source>
        <dbReference type="EMBL" id="KDE39312.1"/>
    </source>
</evidence>
<dbReference type="GO" id="GO:0015740">
    <property type="term" value="P:C4-dicarboxylate transport"/>
    <property type="evidence" value="ECO:0007669"/>
    <property type="project" value="TreeGrafter"/>
</dbReference>
<evidence type="ECO:0000256" key="5">
    <source>
        <dbReference type="ARBA" id="ARBA00022692"/>
    </source>
</evidence>
<dbReference type="PANTHER" id="PTHR35011">
    <property type="entry name" value="2,3-DIKETO-L-GULONATE TRAP TRANSPORTER SMALL PERMEASE PROTEIN YIAM"/>
    <property type="match status" value="1"/>
</dbReference>
<keyword evidence="4 9" id="KW-0997">Cell inner membrane</keyword>
<comment type="subcellular location">
    <subcellularLocation>
        <location evidence="1 9">Cell inner membrane</location>
        <topology evidence="1 9">Multi-pass membrane protein</topology>
    </subcellularLocation>
</comment>
<feature type="transmembrane region" description="Helical" evidence="9">
    <location>
        <begin position="124"/>
        <end position="142"/>
    </location>
</feature>
<keyword evidence="2 9" id="KW-0813">Transport</keyword>
<sequence length="161" mass="18430">MSNPKSRPEAWLAALALSAICLISLGNVLVRYTTNASFAFTEEFSVFLLVVLTFAGAAVAARRHEHIRIIMLEEHLPHALKRPLYLLQWLLSMLLLGLIVWYGGLLTYEEYQWESLSPGLGYPTWIYLIWLPLLSLAIMFRLTQSLVERWKQSKALERGDP</sequence>
<keyword evidence="6 9" id="KW-1133">Transmembrane helix</keyword>
<feature type="transmembrane region" description="Helical" evidence="9">
    <location>
        <begin position="83"/>
        <end position="104"/>
    </location>
</feature>
<dbReference type="OrthoDB" id="6363908at2"/>
<evidence type="ECO:0000256" key="1">
    <source>
        <dbReference type="ARBA" id="ARBA00004429"/>
    </source>
</evidence>
<feature type="transmembrane region" description="Helical" evidence="9">
    <location>
        <begin position="12"/>
        <end position="32"/>
    </location>
</feature>
<organism evidence="11 12">
    <name type="scientific">Nitrincola lacisaponensis</name>
    <dbReference type="NCBI Taxonomy" id="267850"/>
    <lineage>
        <taxon>Bacteria</taxon>
        <taxon>Pseudomonadati</taxon>
        <taxon>Pseudomonadota</taxon>
        <taxon>Gammaproteobacteria</taxon>
        <taxon>Oceanospirillales</taxon>
        <taxon>Oceanospirillaceae</taxon>
        <taxon>Nitrincola</taxon>
    </lineage>
</organism>
<evidence type="ECO:0000256" key="4">
    <source>
        <dbReference type="ARBA" id="ARBA00022519"/>
    </source>
</evidence>
<keyword evidence="5 9" id="KW-0812">Transmembrane</keyword>
<accession>A0A063Y449</accession>
<dbReference type="EMBL" id="JMSZ01000032">
    <property type="protein sequence ID" value="KDE39312.1"/>
    <property type="molecule type" value="Genomic_DNA"/>
</dbReference>
<dbReference type="RefSeq" id="WP_036548269.1">
    <property type="nucleotide sequence ID" value="NZ_JBKBNO010000002.1"/>
</dbReference>